<evidence type="ECO:0000313" key="3">
    <source>
        <dbReference type="EMBL" id="VEI24099.1"/>
    </source>
</evidence>
<name>A0A7Z9D6D5_9MICC</name>
<dbReference type="Proteomes" id="UP000282386">
    <property type="component" value="Chromosome"/>
</dbReference>
<evidence type="ECO:0000256" key="1">
    <source>
        <dbReference type="SAM" id="MobiDB-lite"/>
    </source>
</evidence>
<evidence type="ECO:0000256" key="2">
    <source>
        <dbReference type="SAM" id="Phobius"/>
    </source>
</evidence>
<organism evidence="3 4">
    <name type="scientific">Rothia aeria</name>
    <dbReference type="NCBI Taxonomy" id="172042"/>
    <lineage>
        <taxon>Bacteria</taxon>
        <taxon>Bacillati</taxon>
        <taxon>Actinomycetota</taxon>
        <taxon>Actinomycetes</taxon>
        <taxon>Micrococcales</taxon>
        <taxon>Micrococcaceae</taxon>
        <taxon>Rothia</taxon>
    </lineage>
</organism>
<gene>
    <name evidence="3" type="ORF">NCTC10207_01905</name>
</gene>
<feature type="compositionally biased region" description="Polar residues" evidence="1">
    <location>
        <begin position="152"/>
        <end position="168"/>
    </location>
</feature>
<keyword evidence="2" id="KW-0472">Membrane</keyword>
<evidence type="ECO:0000313" key="4">
    <source>
        <dbReference type="Proteomes" id="UP000282386"/>
    </source>
</evidence>
<feature type="transmembrane region" description="Helical" evidence="2">
    <location>
        <begin position="22"/>
        <end position="42"/>
    </location>
</feature>
<keyword evidence="2" id="KW-0812">Transmembrane</keyword>
<proteinExistence type="predicted"/>
<dbReference type="EMBL" id="LR134479">
    <property type="protein sequence ID" value="VEI24099.1"/>
    <property type="molecule type" value="Genomic_DNA"/>
</dbReference>
<accession>A0A7Z9D6D5</accession>
<dbReference type="AlphaFoldDB" id="A0A7Z9D6D5"/>
<feature type="region of interest" description="Disordered" evidence="1">
    <location>
        <begin position="144"/>
        <end position="168"/>
    </location>
</feature>
<keyword evidence="2" id="KW-1133">Transmembrane helix</keyword>
<dbReference type="CDD" id="cd11614">
    <property type="entry name" value="SAF_CpaB_FlgA_like"/>
    <property type="match status" value="1"/>
</dbReference>
<reference evidence="3 4" key="1">
    <citation type="submission" date="2018-12" db="EMBL/GenBank/DDBJ databases">
        <authorList>
            <consortium name="Pathogen Informatics"/>
        </authorList>
    </citation>
    <scope>NUCLEOTIDE SEQUENCE [LARGE SCALE GENOMIC DNA]</scope>
    <source>
        <strain evidence="3 4">NCTC10207</strain>
    </source>
</reference>
<dbReference type="RefSeq" id="WP_126500473.1">
    <property type="nucleotide sequence ID" value="NZ_LR134479.1"/>
</dbReference>
<protein>
    <submittedName>
        <fullName evidence="3">Flp pilus assembly protein CpaB</fullName>
    </submittedName>
</protein>
<sequence>MNSEDNAASTHTRQHGIKDPKLLLGILLILASVVCVVAVIQITNPSKEYYAAKEDIHIGDKISAEQLTPVAANIGSASGNYLTADEVKNGNLVATRLILAGELVTKNSAANELRENRRLVTITIDRGASTMLKAGDHVDVWTAQRGAKRTGKSATSDENTSSESAKKSNTAVLAVKDAEISAISKDEGFLGANGKATVQIWVNPDYVSNVVDINATNANNITITLVPVVTSGEKK</sequence>